<dbReference type="GO" id="GO:0009699">
    <property type="term" value="P:phenylpropanoid biosynthetic process"/>
    <property type="evidence" value="ECO:0007669"/>
    <property type="project" value="UniProtKB-ARBA"/>
</dbReference>
<comment type="subunit">
    <text evidence="2 4">Homodimer.</text>
</comment>
<accession>A0A176VTK2</accession>
<dbReference type="InterPro" id="IPR044859">
    <property type="entry name" value="Allene_oxi_cyc_Dirigent"/>
</dbReference>
<evidence type="ECO:0000256" key="1">
    <source>
        <dbReference type="ARBA" id="ARBA00010746"/>
    </source>
</evidence>
<evidence type="ECO:0000256" key="4">
    <source>
        <dbReference type="RuleBase" id="RU363099"/>
    </source>
</evidence>
<comment type="caution">
    <text evidence="5">The sequence shown here is derived from an EMBL/GenBank/DDBJ whole genome shotgun (WGS) entry which is preliminary data.</text>
</comment>
<dbReference type="GO" id="GO:0048046">
    <property type="term" value="C:apoplast"/>
    <property type="evidence" value="ECO:0007669"/>
    <property type="project" value="UniProtKB-SubCell"/>
</dbReference>
<reference evidence="5" key="1">
    <citation type="submission" date="2016-03" db="EMBL/GenBank/DDBJ databases">
        <title>Mechanisms controlling the formation of the plant cell surface in tip-growing cells are functionally conserved among land plants.</title>
        <authorList>
            <person name="Honkanen S."/>
            <person name="Jones V.A."/>
            <person name="Morieri G."/>
            <person name="Champion C."/>
            <person name="Hetherington A.J."/>
            <person name="Kelly S."/>
            <person name="Saint-Marcoux D."/>
            <person name="Proust H."/>
            <person name="Prescott H."/>
            <person name="Dolan L."/>
        </authorList>
    </citation>
    <scope>NUCLEOTIDE SEQUENCE [LARGE SCALE GENOMIC DNA]</scope>
    <source>
        <tissue evidence="5">Whole gametophyte</tissue>
    </source>
</reference>
<dbReference type="Proteomes" id="UP000077202">
    <property type="component" value="Unassembled WGS sequence"/>
</dbReference>
<dbReference type="Pfam" id="PF03018">
    <property type="entry name" value="Dirigent"/>
    <property type="match status" value="1"/>
</dbReference>
<evidence type="ECO:0000313" key="6">
    <source>
        <dbReference type="Proteomes" id="UP000077202"/>
    </source>
</evidence>
<keyword evidence="4" id="KW-0052">Apoplast</keyword>
<dbReference type="AlphaFoldDB" id="A0A176VTK2"/>
<evidence type="ECO:0000313" key="5">
    <source>
        <dbReference type="EMBL" id="OAE24109.1"/>
    </source>
</evidence>
<keyword evidence="3 4" id="KW-0964">Secreted</keyword>
<comment type="similarity">
    <text evidence="1 4">Belongs to the plant dirigent protein family.</text>
</comment>
<comment type="subcellular location">
    <subcellularLocation>
        <location evidence="4">Secreted</location>
        <location evidence="4">Extracellular space</location>
        <location evidence="4">Apoplast</location>
    </subcellularLocation>
</comment>
<protein>
    <recommendedName>
        <fullName evidence="4">Dirigent protein</fullName>
    </recommendedName>
</protein>
<dbReference type="InterPro" id="IPR004265">
    <property type="entry name" value="Dirigent"/>
</dbReference>
<dbReference type="EMBL" id="LVLJ01002675">
    <property type="protein sequence ID" value="OAE24109.1"/>
    <property type="molecule type" value="Genomic_DNA"/>
</dbReference>
<proteinExistence type="inferred from homology"/>
<keyword evidence="6" id="KW-1185">Reference proteome</keyword>
<name>A0A176VTK2_MARPO</name>
<dbReference type="Gene3D" id="2.40.480.10">
    <property type="entry name" value="Allene oxide cyclase-like"/>
    <property type="match status" value="1"/>
</dbReference>
<evidence type="ECO:0000256" key="3">
    <source>
        <dbReference type="ARBA" id="ARBA00022525"/>
    </source>
</evidence>
<sequence>MQLLEPVQYSGLRQDSVAMDSLKLIFLALLSILSVSEVKATYYRYSISYYEVIPLSDTVAFTPKKSDAIPNKGTGYVKHNALITQEGRVLGHVGGIYFYHGQDVIEDIVTITFSKDMRGIWCASSINLRGLWYMTPDGEADLNNQELAIVGGQGHFRGATGSVYYQRVQSQPQTVFFVTCDIYIPDFLFYGKAIEVDLDQQFKPDSKPQFLHGHGDLMIKGMIATA</sequence>
<gene>
    <name evidence="5" type="ORF">AXG93_2752s1230</name>
</gene>
<comment type="function">
    <text evidence="4">Dirigent proteins impart stereoselectivity on the phenoxy radical-coupling reaction, yielding optically active lignans from two molecules of coniferyl alcohol in the biosynthesis of lignans, flavonolignans, and alkaloids and thus plays a central role in plant secondary metabolism.</text>
</comment>
<organism evidence="5 6">
    <name type="scientific">Marchantia polymorpha subsp. ruderalis</name>
    <dbReference type="NCBI Taxonomy" id="1480154"/>
    <lineage>
        <taxon>Eukaryota</taxon>
        <taxon>Viridiplantae</taxon>
        <taxon>Streptophyta</taxon>
        <taxon>Embryophyta</taxon>
        <taxon>Marchantiophyta</taxon>
        <taxon>Marchantiopsida</taxon>
        <taxon>Marchantiidae</taxon>
        <taxon>Marchantiales</taxon>
        <taxon>Marchantiaceae</taxon>
        <taxon>Marchantia</taxon>
    </lineage>
</organism>
<evidence type="ECO:0000256" key="2">
    <source>
        <dbReference type="ARBA" id="ARBA00011738"/>
    </source>
</evidence>